<comment type="caution">
    <text evidence="2">The sequence shown here is derived from an EMBL/GenBank/DDBJ whole genome shotgun (WGS) entry which is preliminary data.</text>
</comment>
<dbReference type="Proteomes" id="UP001160390">
    <property type="component" value="Unassembled WGS sequence"/>
</dbReference>
<keyword evidence="3" id="KW-1185">Reference proteome</keyword>
<accession>A0AA35MA16</accession>
<proteinExistence type="predicted"/>
<organism evidence="2 3">
    <name type="scientific">Clonostachys chloroleuca</name>
    <dbReference type="NCBI Taxonomy" id="1926264"/>
    <lineage>
        <taxon>Eukaryota</taxon>
        <taxon>Fungi</taxon>
        <taxon>Dikarya</taxon>
        <taxon>Ascomycota</taxon>
        <taxon>Pezizomycotina</taxon>
        <taxon>Sordariomycetes</taxon>
        <taxon>Hypocreomycetidae</taxon>
        <taxon>Hypocreales</taxon>
        <taxon>Bionectriaceae</taxon>
        <taxon>Clonostachys</taxon>
    </lineage>
</organism>
<evidence type="ECO:0000313" key="3">
    <source>
        <dbReference type="Proteomes" id="UP001160390"/>
    </source>
</evidence>
<sequence length="68" mass="7408">MEWQAGGRMCVYVIKGYSITGQGRIGMSRVPSAEEAIACLQGSVNGLERTGGEQSGLARRREQAQRQH</sequence>
<evidence type="ECO:0000313" key="2">
    <source>
        <dbReference type="EMBL" id="CAI6092934.1"/>
    </source>
</evidence>
<dbReference type="AlphaFoldDB" id="A0AA35MA16"/>
<feature type="region of interest" description="Disordered" evidence="1">
    <location>
        <begin position="46"/>
        <end position="68"/>
    </location>
</feature>
<gene>
    <name evidence="2" type="ORF">CCHLO57077_00007408</name>
</gene>
<protein>
    <submittedName>
        <fullName evidence="2">Uncharacterized protein</fullName>
    </submittedName>
</protein>
<feature type="compositionally biased region" description="Basic and acidic residues" evidence="1">
    <location>
        <begin position="59"/>
        <end position="68"/>
    </location>
</feature>
<evidence type="ECO:0000256" key="1">
    <source>
        <dbReference type="SAM" id="MobiDB-lite"/>
    </source>
</evidence>
<dbReference type="EMBL" id="CABFNP030001239">
    <property type="protein sequence ID" value="CAI6092934.1"/>
    <property type="molecule type" value="Genomic_DNA"/>
</dbReference>
<name>A0AA35MA16_9HYPO</name>
<reference evidence="2" key="1">
    <citation type="submission" date="2023-01" db="EMBL/GenBank/DDBJ databases">
        <authorList>
            <person name="Piombo E."/>
        </authorList>
    </citation>
    <scope>NUCLEOTIDE SEQUENCE</scope>
</reference>